<keyword evidence="3" id="KW-1185">Reference proteome</keyword>
<dbReference type="EMBL" id="WTVN01000058">
    <property type="protein sequence ID" value="NMG46289.1"/>
    <property type="molecule type" value="Genomic_DNA"/>
</dbReference>
<dbReference type="InterPro" id="IPR010744">
    <property type="entry name" value="Phage_CI_N"/>
</dbReference>
<accession>A0ABX1Q3J0</accession>
<name>A0ABX1Q3J0_9RHOO</name>
<evidence type="ECO:0000259" key="1">
    <source>
        <dbReference type="Pfam" id="PF07022"/>
    </source>
</evidence>
<proteinExistence type="predicted"/>
<dbReference type="Proteomes" id="UP000623795">
    <property type="component" value="Unassembled WGS sequence"/>
</dbReference>
<comment type="caution">
    <text evidence="2">The sequence shown here is derived from an EMBL/GenBank/DDBJ whole genome shotgun (WGS) entry which is preliminary data.</text>
</comment>
<reference evidence="2 3" key="1">
    <citation type="submission" date="2019-12" db="EMBL/GenBank/DDBJ databases">
        <title>Comparative genomics gives insights into the taxonomy of the Azoarcus-Aromatoleum group and reveals separate origins of nif in the plant-associated Azoarcus and non-plant-associated Aromatoleum sub-groups.</title>
        <authorList>
            <person name="Lafos M."/>
            <person name="Maluk M."/>
            <person name="Batista M."/>
            <person name="Junghare M."/>
            <person name="Carmona M."/>
            <person name="Faoro H."/>
            <person name="Cruz L.M."/>
            <person name="Battistoni F."/>
            <person name="De Souza E."/>
            <person name="Pedrosa F."/>
            <person name="Chen W.-M."/>
            <person name="Poole P.S."/>
            <person name="Dixon R.A."/>
            <person name="James E.K."/>
        </authorList>
    </citation>
    <scope>NUCLEOTIDE SEQUENCE [LARGE SCALE GENOMIC DNA]</scope>
    <source>
        <strain evidence="2 3">Td21</strain>
    </source>
</reference>
<dbReference type="InterPro" id="IPR010982">
    <property type="entry name" value="Lambda_DNA-bd_dom_sf"/>
</dbReference>
<dbReference type="Gene3D" id="1.10.260.40">
    <property type="entry name" value="lambda repressor-like DNA-binding domains"/>
    <property type="match status" value="1"/>
</dbReference>
<dbReference type="Pfam" id="PF07022">
    <property type="entry name" value="Phage_CI_repr"/>
    <property type="match status" value="1"/>
</dbReference>
<dbReference type="RefSeq" id="WP_169258119.1">
    <property type="nucleotide sequence ID" value="NZ_WTVN01000058.1"/>
</dbReference>
<evidence type="ECO:0000313" key="2">
    <source>
        <dbReference type="EMBL" id="NMG46289.1"/>
    </source>
</evidence>
<evidence type="ECO:0000313" key="3">
    <source>
        <dbReference type="Proteomes" id="UP000623795"/>
    </source>
</evidence>
<organism evidence="2 3">
    <name type="scientific">Aromatoleum toluvorans</name>
    <dbReference type="NCBI Taxonomy" id="92002"/>
    <lineage>
        <taxon>Bacteria</taxon>
        <taxon>Pseudomonadati</taxon>
        <taxon>Pseudomonadota</taxon>
        <taxon>Betaproteobacteria</taxon>
        <taxon>Rhodocyclales</taxon>
        <taxon>Rhodocyclaceae</taxon>
        <taxon>Aromatoleum</taxon>
    </lineage>
</organism>
<gene>
    <name evidence="2" type="ORF">GPA22_21445</name>
</gene>
<feature type="domain" description="Bacteriophage CI repressor N-terminal" evidence="1">
    <location>
        <begin position="10"/>
        <end position="72"/>
    </location>
</feature>
<protein>
    <recommendedName>
        <fullName evidence="1">Bacteriophage CI repressor N-terminal domain-containing protein</fullName>
    </recommendedName>
</protein>
<sequence>MISDCAFYVVCERLKQVLNLSSDRALAAELGMKPAAFYNRKKSESLPLEEIIDTCLSRNVSLDWLFTNEGQPLRSGPQPDLPTVAAVEPRLLGLVMAELERARAFEEKADSAVAKERAVKAAKMGFLAARVYNKAMFVKNAKLQLAAIREDAEGYAYVARVFSSDDVSLDEQEGKSD</sequence>